<dbReference type="Proteomes" id="UP001148737">
    <property type="component" value="Unassembled WGS sequence"/>
</dbReference>
<sequence length="216" mass="23887">MAITPLTHLPEQDVIVVGAGFGGCAALHHLRRAGYSAKILDACDDFGGVWNMNRYPGARVDSETPTYQFSDTQVRDGFNFSENYPSSGEMRRYFAHMSAELGLRRDALFGQKVVEARYDDESRRWVLSTEKGLVARSRFVVFAAGSSNKAYIPDFKNKSAFKGPIIHPKFWPENADMTGKRVGIIGQGSSGLQIVQELAKTDCELTSKNPSGRRAT</sequence>
<dbReference type="EMBL" id="JANAKD010003043">
    <property type="protein sequence ID" value="KAJ3472536.1"/>
    <property type="molecule type" value="Genomic_DNA"/>
</dbReference>
<keyword evidence="2" id="KW-1185">Reference proteome</keyword>
<evidence type="ECO:0000313" key="1">
    <source>
        <dbReference type="EMBL" id="KAJ3472536.1"/>
    </source>
</evidence>
<reference evidence="1" key="1">
    <citation type="submission" date="2022-07" db="EMBL/GenBank/DDBJ databases">
        <title>Genome Sequence of Lecanicillium saksenae.</title>
        <authorList>
            <person name="Buettner E."/>
        </authorList>
    </citation>
    <scope>NUCLEOTIDE SEQUENCE</scope>
    <source>
        <strain evidence="1">VT-O1</strain>
    </source>
</reference>
<protein>
    <submittedName>
        <fullName evidence="1">Uncharacterized protein</fullName>
    </submittedName>
</protein>
<gene>
    <name evidence="1" type="ORF">NLG97_g10910</name>
</gene>
<name>A0ACC1QD93_9HYPO</name>
<comment type="caution">
    <text evidence="1">The sequence shown here is derived from an EMBL/GenBank/DDBJ whole genome shotgun (WGS) entry which is preliminary data.</text>
</comment>
<organism evidence="1 2">
    <name type="scientific">Lecanicillium saksenae</name>
    <dbReference type="NCBI Taxonomy" id="468837"/>
    <lineage>
        <taxon>Eukaryota</taxon>
        <taxon>Fungi</taxon>
        <taxon>Dikarya</taxon>
        <taxon>Ascomycota</taxon>
        <taxon>Pezizomycotina</taxon>
        <taxon>Sordariomycetes</taxon>
        <taxon>Hypocreomycetidae</taxon>
        <taxon>Hypocreales</taxon>
        <taxon>Cordycipitaceae</taxon>
        <taxon>Lecanicillium</taxon>
    </lineage>
</organism>
<proteinExistence type="predicted"/>
<accession>A0ACC1QD93</accession>
<evidence type="ECO:0000313" key="2">
    <source>
        <dbReference type="Proteomes" id="UP001148737"/>
    </source>
</evidence>